<dbReference type="RefSeq" id="XP_024551819.1">
    <property type="nucleotide sequence ID" value="XM_024696018.1"/>
</dbReference>
<gene>
    <name evidence="1" type="primary">Bcefb1</name>
    <name evidence="1" type="ORF">BCIN_11g04420</name>
</gene>
<organism evidence="1 2">
    <name type="scientific">Botryotinia fuckeliana (strain B05.10)</name>
    <name type="common">Noble rot fungus</name>
    <name type="synonym">Botrytis cinerea</name>
    <dbReference type="NCBI Taxonomy" id="332648"/>
    <lineage>
        <taxon>Eukaryota</taxon>
        <taxon>Fungi</taxon>
        <taxon>Dikarya</taxon>
        <taxon>Ascomycota</taxon>
        <taxon>Pezizomycotina</taxon>
        <taxon>Leotiomycetes</taxon>
        <taxon>Helotiales</taxon>
        <taxon>Sclerotiniaceae</taxon>
        <taxon>Botrytis</taxon>
    </lineage>
</organism>
<dbReference type="GeneID" id="5439103"/>
<reference evidence="1 2" key="1">
    <citation type="journal article" date="2011" name="PLoS Genet.">
        <title>Genomic analysis of the necrotrophic fungal pathogens Sclerotinia sclerotiorum and Botrytis cinerea.</title>
        <authorList>
            <person name="Amselem J."/>
            <person name="Cuomo C.A."/>
            <person name="van Kan J.A."/>
            <person name="Viaud M."/>
            <person name="Benito E.P."/>
            <person name="Couloux A."/>
            <person name="Coutinho P.M."/>
            <person name="de Vries R.P."/>
            <person name="Dyer P.S."/>
            <person name="Fillinger S."/>
            <person name="Fournier E."/>
            <person name="Gout L."/>
            <person name="Hahn M."/>
            <person name="Kohn L."/>
            <person name="Lapalu N."/>
            <person name="Plummer K.M."/>
            <person name="Pradier J.M."/>
            <person name="Quevillon E."/>
            <person name="Sharon A."/>
            <person name="Simon A."/>
            <person name="ten Have A."/>
            <person name="Tudzynski B."/>
            <person name="Tudzynski P."/>
            <person name="Wincker P."/>
            <person name="Andrew M."/>
            <person name="Anthouard V."/>
            <person name="Beever R.E."/>
            <person name="Beffa R."/>
            <person name="Benoit I."/>
            <person name="Bouzid O."/>
            <person name="Brault B."/>
            <person name="Chen Z."/>
            <person name="Choquer M."/>
            <person name="Collemare J."/>
            <person name="Cotton P."/>
            <person name="Danchin E.G."/>
            <person name="Da Silva C."/>
            <person name="Gautier A."/>
            <person name="Giraud C."/>
            <person name="Giraud T."/>
            <person name="Gonzalez C."/>
            <person name="Grossetete S."/>
            <person name="Guldener U."/>
            <person name="Henrissat B."/>
            <person name="Howlett B.J."/>
            <person name="Kodira C."/>
            <person name="Kretschmer M."/>
            <person name="Lappartient A."/>
            <person name="Leroch M."/>
            <person name="Levis C."/>
            <person name="Mauceli E."/>
            <person name="Neuveglise C."/>
            <person name="Oeser B."/>
            <person name="Pearson M."/>
            <person name="Poulain J."/>
            <person name="Poussereau N."/>
            <person name="Quesneville H."/>
            <person name="Rascle C."/>
            <person name="Schumacher J."/>
            <person name="Segurens B."/>
            <person name="Sexton A."/>
            <person name="Silva E."/>
            <person name="Sirven C."/>
            <person name="Soanes D.M."/>
            <person name="Talbot N.J."/>
            <person name="Templeton M."/>
            <person name="Yandava C."/>
            <person name="Yarden O."/>
            <person name="Zeng Q."/>
            <person name="Rollins J.A."/>
            <person name="Lebrun M.H."/>
            <person name="Dickman M."/>
        </authorList>
    </citation>
    <scope>NUCLEOTIDE SEQUENCE [LARGE SCALE GENOMIC DNA]</scope>
    <source>
        <strain evidence="1 2">B05.10</strain>
    </source>
</reference>
<evidence type="ECO:0000313" key="1">
    <source>
        <dbReference type="EMBL" id="ATZ55157.1"/>
    </source>
</evidence>
<dbReference type="AlphaFoldDB" id="A0A384JY22"/>
<accession>A0A384JY22</accession>
<reference evidence="1 2" key="2">
    <citation type="journal article" date="2012" name="Eukaryot. Cell">
        <title>Genome update of Botrytis cinerea strains B05.10 and T4.</title>
        <authorList>
            <person name="Staats M."/>
            <person name="van Kan J.A."/>
        </authorList>
    </citation>
    <scope>NUCLEOTIDE SEQUENCE [LARGE SCALE GENOMIC DNA]</scope>
    <source>
        <strain evidence="1 2">B05.10</strain>
    </source>
</reference>
<dbReference type="VEuPathDB" id="FungiDB:Bcin11g04420"/>
<evidence type="ECO:0000313" key="2">
    <source>
        <dbReference type="Proteomes" id="UP000001798"/>
    </source>
</evidence>
<reference evidence="1 2" key="3">
    <citation type="journal article" date="2017" name="Mol. Plant Pathol.">
        <title>A gapless genome sequence of the fungus Botrytis cinerea.</title>
        <authorList>
            <person name="Van Kan J.A."/>
            <person name="Stassen J.H."/>
            <person name="Mosbach A."/>
            <person name="Van Der Lee T.A."/>
            <person name="Faino L."/>
            <person name="Farmer A.D."/>
            <person name="Papasotiriou D.G."/>
            <person name="Zhou S."/>
            <person name="Seidl M.F."/>
            <person name="Cottam E."/>
            <person name="Edel D."/>
            <person name="Hahn M."/>
            <person name="Schwartz D.C."/>
            <person name="Dietrich R.A."/>
            <person name="Widdison S."/>
            <person name="Scalliet G."/>
        </authorList>
    </citation>
    <scope>NUCLEOTIDE SEQUENCE [LARGE SCALE GENOMIC DNA]</scope>
    <source>
        <strain evidence="1 2">B05.10</strain>
    </source>
</reference>
<proteinExistence type="predicted"/>
<protein>
    <submittedName>
        <fullName evidence="1">Bcefb1</fullName>
    </submittedName>
</protein>
<dbReference type="Proteomes" id="UP000001798">
    <property type="component" value="Chromosome 11"/>
</dbReference>
<name>A0A384JY22_BOTFB</name>
<dbReference type="EMBL" id="CP009815">
    <property type="protein sequence ID" value="ATZ55157.1"/>
    <property type="molecule type" value="Genomic_DNA"/>
</dbReference>
<sequence>MGFTDFVNDAGLTMLNNWLETRSYIVGLVRVTERPQEPRYGDIPSFIASLISLFSLQQFTKKMVGKKNINQQL</sequence>
<keyword evidence="2" id="KW-1185">Reference proteome</keyword>
<dbReference type="OrthoDB" id="331763at2759"/>